<keyword evidence="2" id="KW-1185">Reference proteome</keyword>
<dbReference type="AlphaFoldDB" id="E6U5Y0"/>
<organism evidence="1 2">
    <name type="scientific">Ethanoligenens harbinense (strain DSM 18485 / JCM 12961 / CGMCC 1.5033 / YUAN-3)</name>
    <dbReference type="NCBI Taxonomy" id="663278"/>
    <lineage>
        <taxon>Bacteria</taxon>
        <taxon>Bacillati</taxon>
        <taxon>Bacillota</taxon>
        <taxon>Clostridia</taxon>
        <taxon>Eubacteriales</taxon>
        <taxon>Oscillospiraceae</taxon>
        <taxon>Ethanoligenens</taxon>
    </lineage>
</organism>
<evidence type="ECO:0000313" key="2">
    <source>
        <dbReference type="Proteomes" id="UP000001551"/>
    </source>
</evidence>
<dbReference type="InterPro" id="IPR051675">
    <property type="entry name" value="Endo/Exo/Phosphatase_dom_1"/>
</dbReference>
<dbReference type="InterPro" id="IPR004509">
    <property type="entry name" value="Competence_ComEA_HhH"/>
</dbReference>
<dbReference type="HOGENOM" id="CLU_1803240_0_0_9"/>
<dbReference type="EMBL" id="CP002400">
    <property type="protein sequence ID" value="ADU27997.1"/>
    <property type="molecule type" value="Genomic_DNA"/>
</dbReference>
<gene>
    <name evidence="1" type="ordered locus">Ethha_2504</name>
</gene>
<dbReference type="KEGG" id="eha:Ethha_2504"/>
<dbReference type="InterPro" id="IPR010994">
    <property type="entry name" value="RuvA_2-like"/>
</dbReference>
<dbReference type="GO" id="GO:0015628">
    <property type="term" value="P:protein secretion by the type II secretion system"/>
    <property type="evidence" value="ECO:0007669"/>
    <property type="project" value="TreeGrafter"/>
</dbReference>
<name>E6U5Y0_ETHHY</name>
<dbReference type="NCBIfam" id="TIGR00426">
    <property type="entry name" value="competence protein ComEA helix-hairpin-helix repeat region"/>
    <property type="match status" value="1"/>
</dbReference>
<dbReference type="GO" id="GO:0015627">
    <property type="term" value="C:type II protein secretion system complex"/>
    <property type="evidence" value="ECO:0007669"/>
    <property type="project" value="TreeGrafter"/>
</dbReference>
<dbReference type="eggNOG" id="COG1555">
    <property type="taxonomic scope" value="Bacteria"/>
</dbReference>
<protein>
    <submittedName>
        <fullName evidence="1">Competence protein ComEA helix-hairpin-helix repeat protein</fullName>
    </submittedName>
</protein>
<accession>E6U5Y0</accession>
<dbReference type="Pfam" id="PF12836">
    <property type="entry name" value="HHH_3"/>
    <property type="match status" value="1"/>
</dbReference>
<dbReference type="Gene3D" id="1.10.150.280">
    <property type="entry name" value="AF1531-like domain"/>
    <property type="match status" value="1"/>
</dbReference>
<dbReference type="RefSeq" id="WP_013486340.1">
    <property type="nucleotide sequence ID" value="NC_014828.1"/>
</dbReference>
<reference evidence="1 2" key="1">
    <citation type="submission" date="2010-12" db="EMBL/GenBank/DDBJ databases">
        <title>Complete sequence of Ethanoligenens harbinense YUAN-3.</title>
        <authorList>
            <person name="Lucas S."/>
            <person name="Copeland A."/>
            <person name="Lapidus A."/>
            <person name="Cheng J.-F."/>
            <person name="Bruce D."/>
            <person name="Goodwin L."/>
            <person name="Pitluck S."/>
            <person name="Chertkov O."/>
            <person name="Misra M."/>
            <person name="Detter J.C."/>
            <person name="Han C."/>
            <person name="Tapia R."/>
            <person name="Land M."/>
            <person name="Hauser L."/>
            <person name="Jeffries C."/>
            <person name="Kyrpides N."/>
            <person name="Ivanova N."/>
            <person name="Mikhailova N."/>
            <person name="Wang A."/>
            <person name="Mouttaki H."/>
            <person name="He Z."/>
            <person name="Zhou J."/>
            <person name="Hemme C.L."/>
            <person name="Woyke T."/>
        </authorList>
    </citation>
    <scope>NUCLEOTIDE SEQUENCE [LARGE SCALE GENOMIC DNA]</scope>
    <source>
        <strain evidence="2">DSM 18485 / JCM 12961 / CGMCC 1.5033 / YUAN-3</strain>
    </source>
</reference>
<dbReference type="STRING" id="663278.Ethha_2504"/>
<dbReference type="Proteomes" id="UP000001551">
    <property type="component" value="Chromosome"/>
</dbReference>
<dbReference type="PANTHER" id="PTHR21180">
    <property type="entry name" value="ENDONUCLEASE/EXONUCLEASE/PHOSPHATASE FAMILY DOMAIN-CONTAINING PROTEIN 1"/>
    <property type="match status" value="1"/>
</dbReference>
<proteinExistence type="predicted"/>
<sequence>MKTGNRRFLVLLSVLTALCCIAVVFINFMGMPPFESAVAAASAPASSGTFSSGVADTSAFSAVSTVPSSRAAVSVSDAAGAPVDINTADANTLASLPGIGDTLAQRIIDYRNAHGPFTSTAQLDQVKGIGEKKMAELQGLITT</sequence>
<dbReference type="SUPFAM" id="SSF47781">
    <property type="entry name" value="RuvA domain 2-like"/>
    <property type="match status" value="1"/>
</dbReference>
<evidence type="ECO:0000313" key="1">
    <source>
        <dbReference type="EMBL" id="ADU27997.1"/>
    </source>
</evidence>
<dbReference type="PANTHER" id="PTHR21180:SF32">
    <property type="entry name" value="ENDONUCLEASE_EXONUCLEASE_PHOSPHATASE FAMILY DOMAIN-CONTAINING PROTEIN 1"/>
    <property type="match status" value="1"/>
</dbReference>